<name>A0A2I1FDN5_9GLOM</name>
<dbReference type="Proteomes" id="UP000232688">
    <property type="component" value="Unassembled WGS sequence"/>
</dbReference>
<dbReference type="EMBL" id="LLXH01000305">
    <property type="protein sequence ID" value="PKC68912.1"/>
    <property type="molecule type" value="Genomic_DNA"/>
</dbReference>
<organism evidence="2 5">
    <name type="scientific">Rhizophagus irregularis</name>
    <dbReference type="NCBI Taxonomy" id="588596"/>
    <lineage>
        <taxon>Eukaryota</taxon>
        <taxon>Fungi</taxon>
        <taxon>Fungi incertae sedis</taxon>
        <taxon>Mucoromycota</taxon>
        <taxon>Glomeromycotina</taxon>
        <taxon>Glomeromycetes</taxon>
        <taxon>Glomerales</taxon>
        <taxon>Glomeraceae</taxon>
        <taxon>Rhizophagus</taxon>
    </lineage>
</organism>
<dbReference type="AlphaFoldDB" id="A0A2I1FDN5"/>
<gene>
    <name evidence="3" type="ORF">RhiirA1_136883</name>
    <name evidence="2" type="ORF">RhiirA5_99581</name>
</gene>
<reference evidence="2 5" key="2">
    <citation type="submission" date="2017-09" db="EMBL/GenBank/DDBJ databases">
        <title>Extensive intraspecific genome diversity in a model arbuscular mycorrhizal fungus.</title>
        <authorList>
            <person name="Chen E.C."/>
            <person name="Morin E."/>
            <person name="Beaudet D."/>
            <person name="Noel J."/>
            <person name="Ndikumana S."/>
            <person name="Charron P."/>
            <person name="St-Onge C."/>
            <person name="Giorgi J."/>
            <person name="Grigoriev I.V."/>
            <person name="Roux C."/>
            <person name="Martin F.M."/>
            <person name="Corradi N."/>
        </authorList>
    </citation>
    <scope>NUCLEOTIDE SEQUENCE [LARGE SCALE GENOMIC DNA]</scope>
    <source>
        <strain evidence="2 5">A5</strain>
    </source>
</reference>
<keyword evidence="1" id="KW-1133">Transmembrane helix</keyword>
<dbReference type="EMBL" id="LLXJ01002566">
    <property type="protein sequence ID" value="PKB98576.1"/>
    <property type="molecule type" value="Genomic_DNA"/>
</dbReference>
<reference evidence="3 4" key="3">
    <citation type="submission" date="2017-10" db="EMBL/GenBank/DDBJ databases">
        <title>Extensive intraspecific genome diversity in a model arbuscular mycorrhizal fungus.</title>
        <authorList>
            <person name="Chen E.C.H."/>
            <person name="Morin E."/>
            <person name="Baudet D."/>
            <person name="Noel J."/>
            <person name="Ndikumana S."/>
            <person name="Charron P."/>
            <person name="St-Onge C."/>
            <person name="Giorgi J."/>
            <person name="Grigoriev I.V."/>
            <person name="Roux C."/>
            <person name="Martin F.M."/>
            <person name="Corradi N."/>
        </authorList>
    </citation>
    <scope>NUCLEOTIDE SEQUENCE [LARGE SCALE GENOMIC DNA]</scope>
    <source>
        <strain evidence="3 4">A1</strain>
    </source>
</reference>
<evidence type="ECO:0000256" key="1">
    <source>
        <dbReference type="SAM" id="Phobius"/>
    </source>
</evidence>
<protein>
    <submittedName>
        <fullName evidence="2">Uncharacterized protein</fullName>
    </submittedName>
</protein>
<evidence type="ECO:0000313" key="2">
    <source>
        <dbReference type="EMBL" id="PKB98576.1"/>
    </source>
</evidence>
<dbReference type="VEuPathDB" id="FungiDB:RhiirA1_136883"/>
<reference evidence="2 5" key="1">
    <citation type="submission" date="2016-04" db="EMBL/GenBank/DDBJ databases">
        <title>Genome analyses suggest a sexual origin of heterokaryosis in a supposedly ancient asexual fungus.</title>
        <authorList>
            <person name="Ropars J."/>
            <person name="Sedzielewska K."/>
            <person name="Noel J."/>
            <person name="Charron P."/>
            <person name="Farinelli L."/>
            <person name="Marton T."/>
            <person name="Kruger M."/>
            <person name="Pelin A."/>
            <person name="Brachmann A."/>
            <person name="Corradi N."/>
        </authorList>
    </citation>
    <scope>NUCLEOTIDE SEQUENCE [LARGE SCALE GENOMIC DNA]</scope>
    <source>
        <strain evidence="2 5">A5</strain>
    </source>
</reference>
<comment type="caution">
    <text evidence="2">The sequence shown here is derived from an EMBL/GenBank/DDBJ whole genome shotgun (WGS) entry which is preliminary data.</text>
</comment>
<evidence type="ECO:0000313" key="5">
    <source>
        <dbReference type="Proteomes" id="UP000232722"/>
    </source>
</evidence>
<proteinExistence type="predicted"/>
<feature type="transmembrane region" description="Helical" evidence="1">
    <location>
        <begin position="20"/>
        <end position="38"/>
    </location>
</feature>
<reference evidence="3 4" key="4">
    <citation type="submission" date="2017-10" db="EMBL/GenBank/DDBJ databases">
        <title>Genome analyses suggest a sexual origin of heterokaryosis in a supposedly ancient asexual fungus.</title>
        <authorList>
            <person name="Corradi N."/>
            <person name="Sedzielewska K."/>
            <person name="Noel J."/>
            <person name="Charron P."/>
            <person name="Farinelli L."/>
            <person name="Marton T."/>
            <person name="Kruger M."/>
            <person name="Pelin A."/>
            <person name="Brachmann A."/>
            <person name="Corradi N."/>
        </authorList>
    </citation>
    <scope>NUCLEOTIDE SEQUENCE [LARGE SCALE GENOMIC DNA]</scope>
    <source>
        <strain evidence="3 4">A1</strain>
    </source>
</reference>
<accession>A0A2I1FDN5</accession>
<sequence>MSTFHNLSLSVAKLSNSYAFSFLIAFLSLFTVTFSRLFPKTTLKTFHKGFRNNSAFIGDIWARIKKCVTFRSEKKCFYVAQALHHYT</sequence>
<dbReference type="Proteomes" id="UP000232722">
    <property type="component" value="Unassembled WGS sequence"/>
</dbReference>
<keyword evidence="1" id="KW-0472">Membrane</keyword>
<evidence type="ECO:0000313" key="3">
    <source>
        <dbReference type="EMBL" id="PKC68912.1"/>
    </source>
</evidence>
<dbReference type="VEuPathDB" id="FungiDB:RhiirFUN_012942"/>
<keyword evidence="1" id="KW-0812">Transmembrane</keyword>
<evidence type="ECO:0000313" key="4">
    <source>
        <dbReference type="Proteomes" id="UP000232688"/>
    </source>
</evidence>